<evidence type="ECO:0000256" key="5">
    <source>
        <dbReference type="ARBA" id="ARBA00023136"/>
    </source>
</evidence>
<feature type="region of interest" description="Disordered" evidence="7">
    <location>
        <begin position="1718"/>
        <end position="1774"/>
    </location>
</feature>
<evidence type="ECO:0000256" key="8">
    <source>
        <dbReference type="SAM" id="Phobius"/>
    </source>
</evidence>
<dbReference type="PROSITE" id="PS50048">
    <property type="entry name" value="ZN2_CY6_FUNGAL_2"/>
    <property type="match status" value="1"/>
</dbReference>
<dbReference type="Pfam" id="PF04082">
    <property type="entry name" value="Fungal_trans"/>
    <property type="match status" value="1"/>
</dbReference>
<keyword evidence="3" id="KW-0479">Metal-binding</keyword>
<comment type="caution">
    <text evidence="11">The sequence shown here is derived from an EMBL/GenBank/DDBJ whole genome shotgun (WGS) entry which is preliminary data.</text>
</comment>
<dbReference type="InterPro" id="IPR011547">
    <property type="entry name" value="SLC26A/SulP_dom"/>
</dbReference>
<dbReference type="GO" id="GO:0055085">
    <property type="term" value="P:transmembrane transport"/>
    <property type="evidence" value="ECO:0007669"/>
    <property type="project" value="InterPro"/>
</dbReference>
<dbReference type="InterPro" id="IPR036513">
    <property type="entry name" value="STAS_dom_sf"/>
</dbReference>
<feature type="compositionally biased region" description="Low complexity" evidence="7">
    <location>
        <begin position="1029"/>
        <end position="1045"/>
    </location>
</feature>
<dbReference type="PANTHER" id="PTHR11814">
    <property type="entry name" value="SULFATE TRANSPORTER"/>
    <property type="match status" value="1"/>
</dbReference>
<dbReference type="GO" id="GO:0003677">
    <property type="term" value="F:DNA binding"/>
    <property type="evidence" value="ECO:0007669"/>
    <property type="project" value="InterPro"/>
</dbReference>
<keyword evidence="5 8" id="KW-0472">Membrane</keyword>
<feature type="region of interest" description="Disordered" evidence="7">
    <location>
        <begin position="1025"/>
        <end position="1063"/>
    </location>
</feature>
<feature type="compositionally biased region" description="Polar residues" evidence="7">
    <location>
        <begin position="1145"/>
        <end position="1164"/>
    </location>
</feature>
<evidence type="ECO:0000259" key="9">
    <source>
        <dbReference type="PROSITE" id="PS50048"/>
    </source>
</evidence>
<evidence type="ECO:0000256" key="1">
    <source>
        <dbReference type="ARBA" id="ARBA00004141"/>
    </source>
</evidence>
<feature type="region of interest" description="Disordered" evidence="7">
    <location>
        <begin position="638"/>
        <end position="671"/>
    </location>
</feature>
<feature type="compositionally biased region" description="Low complexity" evidence="7">
    <location>
        <begin position="1748"/>
        <end position="1767"/>
    </location>
</feature>
<accession>A0A9P6VTJ3</accession>
<dbReference type="Proteomes" id="UP000777482">
    <property type="component" value="Unassembled WGS sequence"/>
</dbReference>
<dbReference type="CDD" id="cd12148">
    <property type="entry name" value="fungal_TF_MHR"/>
    <property type="match status" value="1"/>
</dbReference>
<evidence type="ECO:0000259" key="10">
    <source>
        <dbReference type="PROSITE" id="PS50801"/>
    </source>
</evidence>
<dbReference type="GO" id="GO:0000981">
    <property type="term" value="F:DNA-binding transcription factor activity, RNA polymerase II-specific"/>
    <property type="evidence" value="ECO:0007669"/>
    <property type="project" value="InterPro"/>
</dbReference>
<evidence type="ECO:0000256" key="6">
    <source>
        <dbReference type="ARBA" id="ARBA00023242"/>
    </source>
</evidence>
<dbReference type="SUPFAM" id="SSF57701">
    <property type="entry name" value="Zn2/Cys6 DNA-binding domain"/>
    <property type="match status" value="1"/>
</dbReference>
<organism evidence="11 12">
    <name type="scientific">Rhodotorula mucilaginosa</name>
    <name type="common">Yeast</name>
    <name type="synonym">Rhodotorula rubra</name>
    <dbReference type="NCBI Taxonomy" id="5537"/>
    <lineage>
        <taxon>Eukaryota</taxon>
        <taxon>Fungi</taxon>
        <taxon>Dikarya</taxon>
        <taxon>Basidiomycota</taxon>
        <taxon>Pucciniomycotina</taxon>
        <taxon>Microbotryomycetes</taxon>
        <taxon>Sporidiobolales</taxon>
        <taxon>Sporidiobolaceae</taxon>
        <taxon>Rhodotorula</taxon>
    </lineage>
</organism>
<feature type="region of interest" description="Disordered" evidence="7">
    <location>
        <begin position="802"/>
        <end position="824"/>
    </location>
</feature>
<dbReference type="Pfam" id="PF01740">
    <property type="entry name" value="STAS"/>
    <property type="match status" value="1"/>
</dbReference>
<dbReference type="EMBL" id="PUHQ01000148">
    <property type="protein sequence ID" value="KAG0654467.1"/>
    <property type="molecule type" value="Genomic_DNA"/>
</dbReference>
<dbReference type="OrthoDB" id="288203at2759"/>
<dbReference type="Gene3D" id="3.30.750.24">
    <property type="entry name" value="STAS domain"/>
    <property type="match status" value="1"/>
</dbReference>
<evidence type="ECO:0000256" key="2">
    <source>
        <dbReference type="ARBA" id="ARBA00022692"/>
    </source>
</evidence>
<evidence type="ECO:0000313" key="11">
    <source>
        <dbReference type="EMBL" id="KAG0654467.1"/>
    </source>
</evidence>
<feature type="compositionally biased region" description="Basic and acidic residues" evidence="7">
    <location>
        <begin position="638"/>
        <end position="649"/>
    </location>
</feature>
<keyword evidence="12" id="KW-1185">Reference proteome</keyword>
<feature type="domain" description="Zn(2)-C6 fungal-type" evidence="9">
    <location>
        <begin position="1074"/>
        <end position="1109"/>
    </location>
</feature>
<evidence type="ECO:0000256" key="7">
    <source>
        <dbReference type="SAM" id="MobiDB-lite"/>
    </source>
</evidence>
<dbReference type="InterPro" id="IPR036864">
    <property type="entry name" value="Zn2-C6_fun-type_DNA-bd_sf"/>
</dbReference>
<evidence type="ECO:0000256" key="4">
    <source>
        <dbReference type="ARBA" id="ARBA00022989"/>
    </source>
</evidence>
<dbReference type="GO" id="GO:0006351">
    <property type="term" value="P:DNA-templated transcription"/>
    <property type="evidence" value="ECO:0007669"/>
    <property type="project" value="InterPro"/>
</dbReference>
<dbReference type="SMART" id="SM00066">
    <property type="entry name" value="GAL4"/>
    <property type="match status" value="1"/>
</dbReference>
<dbReference type="PROSITE" id="PS00463">
    <property type="entry name" value="ZN2_CY6_FUNGAL_1"/>
    <property type="match status" value="1"/>
</dbReference>
<dbReference type="CDD" id="cd00067">
    <property type="entry name" value="GAL4"/>
    <property type="match status" value="1"/>
</dbReference>
<feature type="transmembrane region" description="Helical" evidence="8">
    <location>
        <begin position="192"/>
        <end position="212"/>
    </location>
</feature>
<feature type="region of interest" description="Disordered" evidence="7">
    <location>
        <begin position="1123"/>
        <end position="1205"/>
    </location>
</feature>
<evidence type="ECO:0000313" key="12">
    <source>
        <dbReference type="Proteomes" id="UP000777482"/>
    </source>
</evidence>
<dbReference type="NCBIfam" id="TIGR00815">
    <property type="entry name" value="sulP"/>
    <property type="match status" value="1"/>
</dbReference>
<dbReference type="GO" id="GO:0008270">
    <property type="term" value="F:zinc ion binding"/>
    <property type="evidence" value="ECO:0007669"/>
    <property type="project" value="InterPro"/>
</dbReference>
<dbReference type="InterPro" id="IPR001902">
    <property type="entry name" value="SLC26A/SulP_fam"/>
</dbReference>
<keyword evidence="6" id="KW-0539">Nucleus</keyword>
<sequence>MSSPTATTTSSTSATTYPPAAHDNMASTSSTAASVEMPKSRPKRVLETGKEKFERWIDYEPHVVEAAPVDEYLRRATHINYPKAAGAYVHRLFPFTNWILHYNIRWLIGDLIAGITVGLVLVPQAMSYARIATLPLEYGLYSSFVGVMIYAVFSTSAQVTIGPVAVMSLEVARVIHQVQSSPGGAQYTAPEIGTALAFLCGIIVLGIGLLRIGWLIEFIPSPSIAGFMTGSALNIAVGQWPSLMGYSSKLNTRASTYKVIIDSLKLLPQTKLDAAFGLTGLAFLYIVRYALQRVERQSRNPVVKKIAFFALTLRTAFVIIILTVASYAFLRNKDPKNYPISVLKDVPSGFQHMGQPKLPTELLSKIAPQLPVSTIILLLEHIAIAKSFGRIYNYKIDPNQELIAIGVSNLIGTLFGAYPATGSFSRSAIKAKAGVRTPLAGWFTGICVVVALYALTGAFYWIPNAALSAVIIHAVLDLIASPRQVYAFWKCSPLECLIFILAVLVSVFSTIEIGIYVSVGASVALLLFRIARPRGAFLGRVRIRPDVASPPSYAAAQDGSDGATSPVRSSSPPVPPGVRDVYLPLLPDGVRNPLVQVDPPPPGIIVFRFEESFIYPNASMYADMILDYARKHTRTGQDFEGVKRGDRPWNDPGPLPWRKRSHADKVEERDEQTEKPILRAIVFDMSSCSNIDSTSVQNLVDLKRSLERYAGDQVQFHFATILSPFIKRALLAGGFGTGVGWSGPERPLEIAPVVQGGMQPVMTEHAKRVQRMHFQRRIAPTSPEPGTPAHLLPKMSSARDEIEEVAEDRTGGSQSGSGSQQDLSANDLEKALEDVERQGAHVGGSVWAHSVPGNEAPHLEQPVLSTSFPRFHLDLYVTISTEFFVYGANFSFPLAALPRSQRPLARMTGDDARSSPIAPVPFPLHLILRLRLGVLQEVRRRAENWRRLPRAFLNLEFVLRCLATPSQLHVVGVSKRGRHELERALKLSGEEGSPVVCLPVPRRCMIPAMSGVSIPGSLQPSGPGAAILATGATSDGTSISSSSTAHEPVRAPPTAAETSAFANASERRRASFPACARCRRGKIKCVAGDDGQLPCAACVARGVGAMCTRADPVSSIYGLESTSVRPVRQRKRRADATDEFGSGSGSSPATPFARSSSYPTQTESARVEEQSDGYGLPGSALSRPSVSPPLRSWQPSPAKPEPNNSFSPVPWSLALEGCKGPCTSRLRSKSAVLNSVLVHAVFVTQFCQLGFLHRPTFLHELQTGTGAHSPFLLASMLALSARLTPAIVKYFGSPRDATRFFLSRAHNLLVDGLYAPSLDRVQALYLLSLADTVERNAYRAKVMLELARSMAATLELDKSGNAETEITTANIEQEVRRRTWWCLQVEPTFETGLPRRSSANRPLPAVPLPMDEQEFLFGTSTHDPVYLDSEPKILQLDKPIRTSLLGLLVLSRALLSDALGECTDGVPSPNSVEGLQARLAVIQASFTPFQMPTASNSLAYRSQDLDVSFHELHLNLLATRILLLLRGLNAKPDANVEEKEAATKSKIDLAIDVADKVEGLLRSQEMTPADEVPDHVVSVITRILVMLEDAAGVWPVAHPWASAFADRYNTRVKRQMSTSPLPCYAAPGIEASATNAASTLAALATSTPAPVKGDSTLPPDPQAANTLLHRAKAPSPPTATLVASRPDLAHPRYSSIAASAFRPKQSCEDAGAVDERIRARSSDVKSTFQPLPVTYGLPPSDEHARLQGLGAASHSSNGSSGQHTNGHAVAPREG</sequence>
<dbReference type="Pfam" id="PF00916">
    <property type="entry name" value="Sulfate_transp"/>
    <property type="match status" value="1"/>
</dbReference>
<feature type="transmembrane region" description="Helical" evidence="8">
    <location>
        <begin position="433"/>
        <end position="455"/>
    </location>
</feature>
<feature type="compositionally biased region" description="Low complexity" evidence="7">
    <location>
        <begin position="1179"/>
        <end position="1192"/>
    </location>
</feature>
<evidence type="ECO:0008006" key="13">
    <source>
        <dbReference type="Google" id="ProtNLM"/>
    </source>
</evidence>
<gene>
    <name evidence="11" type="ORF">C6P46_001632</name>
</gene>
<evidence type="ECO:0000256" key="3">
    <source>
        <dbReference type="ARBA" id="ARBA00022723"/>
    </source>
</evidence>
<feature type="transmembrane region" description="Helical" evidence="8">
    <location>
        <begin position="274"/>
        <end position="291"/>
    </location>
</feature>
<dbReference type="InterPro" id="IPR001138">
    <property type="entry name" value="Zn2Cys6_DnaBD"/>
</dbReference>
<feature type="transmembrane region" description="Helical" evidence="8">
    <location>
        <begin position="104"/>
        <end position="126"/>
    </location>
</feature>
<dbReference type="PROSITE" id="PS50801">
    <property type="entry name" value="STAS"/>
    <property type="match status" value="1"/>
</dbReference>
<dbReference type="GO" id="GO:0016020">
    <property type="term" value="C:membrane"/>
    <property type="evidence" value="ECO:0007669"/>
    <property type="project" value="UniProtKB-SubCell"/>
</dbReference>
<comment type="subcellular location">
    <subcellularLocation>
        <location evidence="1">Membrane</location>
        <topology evidence="1">Multi-pass membrane protein</topology>
    </subcellularLocation>
</comment>
<dbReference type="Pfam" id="PF00172">
    <property type="entry name" value="Zn_clus"/>
    <property type="match status" value="1"/>
</dbReference>
<feature type="transmembrane region" description="Helical" evidence="8">
    <location>
        <begin position="402"/>
        <end position="421"/>
    </location>
</feature>
<reference evidence="11 12" key="1">
    <citation type="submission" date="2020-11" db="EMBL/GenBank/DDBJ databases">
        <title>Kefir isolates.</title>
        <authorList>
            <person name="Marcisauskas S."/>
            <person name="Kim Y."/>
            <person name="Blasche S."/>
        </authorList>
    </citation>
    <scope>NUCLEOTIDE SEQUENCE [LARGE SCALE GENOMIC DNA]</scope>
    <source>
        <strain evidence="11 12">KR</strain>
    </source>
</reference>
<feature type="compositionally biased region" description="Low complexity" evidence="7">
    <location>
        <begin position="1"/>
        <end position="21"/>
    </location>
</feature>
<feature type="domain" description="STAS" evidence="10">
    <location>
        <begin position="602"/>
        <end position="761"/>
    </location>
</feature>
<dbReference type="CDD" id="cd07042">
    <property type="entry name" value="STAS_SulP_like_sulfate_transporter"/>
    <property type="match status" value="1"/>
</dbReference>
<feature type="transmembrane region" description="Helical" evidence="8">
    <location>
        <begin position="224"/>
        <end position="243"/>
    </location>
</feature>
<feature type="transmembrane region" description="Helical" evidence="8">
    <location>
        <begin position="138"/>
        <end position="161"/>
    </location>
</feature>
<feature type="region of interest" description="Disordered" evidence="7">
    <location>
        <begin position="552"/>
        <end position="576"/>
    </location>
</feature>
<dbReference type="InterPro" id="IPR002645">
    <property type="entry name" value="STAS_dom"/>
</dbReference>
<keyword evidence="2 8" id="KW-0812">Transmembrane</keyword>
<feature type="transmembrane region" description="Helical" evidence="8">
    <location>
        <begin position="311"/>
        <end position="330"/>
    </location>
</feature>
<protein>
    <recommendedName>
        <fullName evidence="13">Sulfate permease</fullName>
    </recommendedName>
</protein>
<dbReference type="InterPro" id="IPR007219">
    <property type="entry name" value="XnlR_reg_dom"/>
</dbReference>
<feature type="compositionally biased region" description="Low complexity" evidence="7">
    <location>
        <begin position="565"/>
        <end position="576"/>
    </location>
</feature>
<proteinExistence type="predicted"/>
<name>A0A9P6VTJ3_RHOMI</name>
<keyword evidence="4 8" id="KW-1133">Transmembrane helix</keyword>
<feature type="region of interest" description="Disordered" evidence="7">
    <location>
        <begin position="1"/>
        <end position="44"/>
    </location>
</feature>